<accession>A0A380ZLN8</accession>
<evidence type="ECO:0000313" key="2">
    <source>
        <dbReference type="Proteomes" id="UP000254424"/>
    </source>
</evidence>
<dbReference type="RefSeq" id="WP_147293916.1">
    <property type="nucleotide sequence ID" value="NZ_UFSX01000005.1"/>
</dbReference>
<sequence>MPEILNEARQNYLDDIAQWVFKQPKDESVLTPFEPLTAEGTDWFGEIRNKNALMQNYQLGISGGGQKTSFM</sequence>
<dbReference type="Proteomes" id="UP000254424">
    <property type="component" value="Unassembled WGS sequence"/>
</dbReference>
<protein>
    <submittedName>
        <fullName evidence="1">Uncharacterized protein</fullName>
    </submittedName>
</protein>
<organism evidence="1 2">
    <name type="scientific">Bacteroides eggerthii</name>
    <dbReference type="NCBI Taxonomy" id="28111"/>
    <lineage>
        <taxon>Bacteria</taxon>
        <taxon>Pseudomonadati</taxon>
        <taxon>Bacteroidota</taxon>
        <taxon>Bacteroidia</taxon>
        <taxon>Bacteroidales</taxon>
        <taxon>Bacteroidaceae</taxon>
        <taxon>Bacteroides</taxon>
    </lineage>
</organism>
<name>A0A380ZLN8_9BACE</name>
<gene>
    <name evidence="1" type="ORF">NCTC11155_03697</name>
</gene>
<proteinExistence type="predicted"/>
<dbReference type="EMBL" id="UFSX01000005">
    <property type="protein sequence ID" value="SUV47232.1"/>
    <property type="molecule type" value="Genomic_DNA"/>
</dbReference>
<dbReference type="AlphaFoldDB" id="A0A380ZLN8"/>
<evidence type="ECO:0000313" key="1">
    <source>
        <dbReference type="EMBL" id="SUV47232.1"/>
    </source>
</evidence>
<reference evidence="1 2" key="1">
    <citation type="submission" date="2018-06" db="EMBL/GenBank/DDBJ databases">
        <authorList>
            <consortium name="Pathogen Informatics"/>
            <person name="Doyle S."/>
        </authorList>
    </citation>
    <scope>NUCLEOTIDE SEQUENCE [LARGE SCALE GENOMIC DNA]</scope>
    <source>
        <strain evidence="1 2">NCTC11155</strain>
    </source>
</reference>